<protein>
    <recommendedName>
        <fullName evidence="3">ATP F0F1 synthase synthase</fullName>
    </recommendedName>
</protein>
<keyword evidence="2" id="KW-1185">Reference proteome</keyword>
<evidence type="ECO:0000313" key="1">
    <source>
        <dbReference type="EMBL" id="APB34299.1"/>
    </source>
</evidence>
<dbReference type="AlphaFoldDB" id="A0A1J0AEH6"/>
<proteinExistence type="predicted"/>
<name>A0A1J0AEH6_9CYAN</name>
<organism evidence="1 2">
    <name type="scientific">Gloeomargarita lithophora Alchichica-D10</name>
    <dbReference type="NCBI Taxonomy" id="1188229"/>
    <lineage>
        <taxon>Bacteria</taxon>
        <taxon>Bacillati</taxon>
        <taxon>Cyanobacteriota</taxon>
        <taxon>Cyanophyceae</taxon>
        <taxon>Gloeomargaritales</taxon>
        <taxon>Gloeomargaritaceae</taxon>
        <taxon>Gloeomargarita</taxon>
    </lineage>
</organism>
<dbReference type="STRING" id="1188229.GlitD10_1973"/>
<dbReference type="Proteomes" id="UP000180235">
    <property type="component" value="Chromosome"/>
</dbReference>
<dbReference type="RefSeq" id="WP_071454761.1">
    <property type="nucleotide sequence ID" value="NZ_CP017675.1"/>
</dbReference>
<reference evidence="1 2" key="1">
    <citation type="submission" date="2016-10" db="EMBL/GenBank/DDBJ databases">
        <title>Description of Gloeomargarita lithophora gen. nov., sp. nov., a thylakoid-bearing basal-branching cyanobacterium with intracellular carbonates, and proposal for Gloeomargaritales ord. nov.</title>
        <authorList>
            <person name="Moreira D."/>
            <person name="Tavera R."/>
            <person name="Benzerara K."/>
            <person name="Skouri-Panet F."/>
            <person name="Couradeau E."/>
            <person name="Gerard E."/>
            <person name="Loussert C."/>
            <person name="Novelo E."/>
            <person name="Zivanovic Y."/>
            <person name="Lopez-Garcia P."/>
        </authorList>
    </citation>
    <scope>NUCLEOTIDE SEQUENCE [LARGE SCALE GENOMIC DNA]</scope>
    <source>
        <strain evidence="1 2">D10</strain>
    </source>
</reference>
<evidence type="ECO:0008006" key="3">
    <source>
        <dbReference type="Google" id="ProtNLM"/>
    </source>
</evidence>
<accession>A0A1J0AEH6</accession>
<gene>
    <name evidence="1" type="ORF">GlitD10_1973</name>
</gene>
<dbReference type="KEGG" id="glt:GlitD10_1973"/>
<evidence type="ECO:0000313" key="2">
    <source>
        <dbReference type="Proteomes" id="UP000180235"/>
    </source>
</evidence>
<sequence>MNHLVVKTKGRDGKIFKVFSDKQVYELPTDLDNPKPYNSDYKLEDDEWFYIPEFSKTSFCIDFLKKKFISTDYAQMSDVKIENLHYLCSYQTGVYFFQNVTPSLIIKKKWFKFTDSPVLEDNAPIITINDRADAIYIKSTDTLYFKKLAAITTIFKGIIELYKEATQAETEDFLKSSFIHIENDYDSSKVKTANRKRIALAMETFKNFSATQKKTIFDYIKEYCKALPFDAKKMMFTITGEEDLKDLLWGIEQRYYTTPIGNEKMVANSVSKID</sequence>
<dbReference type="EMBL" id="CP017675">
    <property type="protein sequence ID" value="APB34299.1"/>
    <property type="molecule type" value="Genomic_DNA"/>
</dbReference>
<dbReference type="OrthoDB" id="8617654at2"/>